<dbReference type="Gene3D" id="2.60.120.10">
    <property type="entry name" value="Jelly Rolls"/>
    <property type="match status" value="1"/>
</dbReference>
<organism evidence="1 2">
    <name type="scientific">Ruthenibacterium lactatiformans</name>
    <dbReference type="NCBI Taxonomy" id="1550024"/>
    <lineage>
        <taxon>Bacteria</taxon>
        <taxon>Bacillati</taxon>
        <taxon>Bacillota</taxon>
        <taxon>Clostridia</taxon>
        <taxon>Eubacteriales</taxon>
        <taxon>Oscillospiraceae</taxon>
        <taxon>Ruthenibacterium</taxon>
    </lineage>
</organism>
<evidence type="ECO:0008006" key="3">
    <source>
        <dbReference type="Google" id="ProtNLM"/>
    </source>
</evidence>
<protein>
    <recommendedName>
        <fullName evidence="3">Cupin domain-containing protein</fullName>
    </recommendedName>
</protein>
<accession>A0A6I3QMU7</accession>
<dbReference type="InterPro" id="IPR014710">
    <property type="entry name" value="RmlC-like_jellyroll"/>
</dbReference>
<dbReference type="EMBL" id="WMZR01000005">
    <property type="protein sequence ID" value="MTS50906.1"/>
    <property type="molecule type" value="Genomic_DNA"/>
</dbReference>
<dbReference type="SUPFAM" id="SSF51182">
    <property type="entry name" value="RmlC-like cupins"/>
    <property type="match status" value="1"/>
</dbReference>
<evidence type="ECO:0000313" key="2">
    <source>
        <dbReference type="Proteomes" id="UP000449193"/>
    </source>
</evidence>
<comment type="caution">
    <text evidence="1">The sequence shown here is derived from an EMBL/GenBank/DDBJ whole genome shotgun (WGS) entry which is preliminary data.</text>
</comment>
<sequence>MSIAIVKKEEMAPQYDANGFSRMEMLPGTFPSAHNYKCFLKAGHDVQPEKYADKTAVYCFTAGKGYVTTDKFARNITELAFFVPDFDNGDFTIHAVEDLEFLCLVLDMTEGDHKNYAACHTTLPIFRSFSETHEYTQDCKGPHTRSWQVLYSGEVGRNLLGVVKAVGEGTVEKGHPAVDQWNYGLDNADFTLTVENESVAHHAGDWSFVPAGLDHSLTAEPGKEVAYIWFERFVKEREA</sequence>
<dbReference type="Proteomes" id="UP000449193">
    <property type="component" value="Unassembled WGS sequence"/>
</dbReference>
<dbReference type="AlphaFoldDB" id="A0A6I3QMU7"/>
<dbReference type="RefSeq" id="WP_155201172.1">
    <property type="nucleotide sequence ID" value="NZ_WMZL01000006.1"/>
</dbReference>
<proteinExistence type="predicted"/>
<evidence type="ECO:0000313" key="1">
    <source>
        <dbReference type="EMBL" id="MTS50906.1"/>
    </source>
</evidence>
<gene>
    <name evidence="1" type="ORF">GMD52_05040</name>
</gene>
<name>A0A6I3QMU7_9FIRM</name>
<reference evidence="1 2" key="1">
    <citation type="journal article" date="2019" name="Nat. Med.">
        <title>A library of human gut bacterial isolates paired with longitudinal multiomics data enables mechanistic microbiome research.</title>
        <authorList>
            <person name="Poyet M."/>
            <person name="Groussin M."/>
            <person name="Gibbons S.M."/>
            <person name="Avila-Pacheco J."/>
            <person name="Jiang X."/>
            <person name="Kearney S.M."/>
            <person name="Perrotta A.R."/>
            <person name="Berdy B."/>
            <person name="Zhao S."/>
            <person name="Lieberman T.D."/>
            <person name="Swanson P.K."/>
            <person name="Smith M."/>
            <person name="Roesemann S."/>
            <person name="Alexander J.E."/>
            <person name="Rich S.A."/>
            <person name="Livny J."/>
            <person name="Vlamakis H."/>
            <person name="Clish C."/>
            <person name="Bullock K."/>
            <person name="Deik A."/>
            <person name="Scott J."/>
            <person name="Pierce K.A."/>
            <person name="Xavier R.J."/>
            <person name="Alm E.J."/>
        </authorList>
    </citation>
    <scope>NUCLEOTIDE SEQUENCE [LARGE SCALE GENOMIC DNA]</scope>
    <source>
        <strain evidence="1 2">BIOML-A7</strain>
    </source>
</reference>
<dbReference type="InterPro" id="IPR011051">
    <property type="entry name" value="RmlC_Cupin_sf"/>
</dbReference>